<comment type="caution">
    <text evidence="2">The sequence shown here is derived from an EMBL/GenBank/DDBJ whole genome shotgun (WGS) entry which is preliminary data.</text>
</comment>
<dbReference type="EMBL" id="JAYMYS010000009">
    <property type="protein sequence ID" value="KAK7380130.1"/>
    <property type="molecule type" value="Genomic_DNA"/>
</dbReference>
<keyword evidence="3" id="KW-1185">Reference proteome</keyword>
<dbReference type="Proteomes" id="UP001386955">
    <property type="component" value="Unassembled WGS sequence"/>
</dbReference>
<proteinExistence type="predicted"/>
<keyword evidence="1" id="KW-0812">Transmembrane</keyword>
<dbReference type="AlphaFoldDB" id="A0AAN9NVI6"/>
<protein>
    <submittedName>
        <fullName evidence="2">Uncharacterized protein</fullName>
    </submittedName>
</protein>
<feature type="transmembrane region" description="Helical" evidence="1">
    <location>
        <begin position="57"/>
        <end position="79"/>
    </location>
</feature>
<keyword evidence="1" id="KW-1133">Transmembrane helix</keyword>
<sequence length="107" mass="12604">MSTWKVGVDLLKTLKFLYCWERKGIHMPLALVTSGVEWLMRLKVKEKEGWFDLVYHFYGYTSLFPFSFVILGCEMSIFWKLDNHSLRSLLVQVVCELAWLQCSDDGM</sequence>
<evidence type="ECO:0000313" key="3">
    <source>
        <dbReference type="Proteomes" id="UP001386955"/>
    </source>
</evidence>
<reference evidence="2 3" key="1">
    <citation type="submission" date="2024-01" db="EMBL/GenBank/DDBJ databases">
        <title>The genomes of 5 underutilized Papilionoideae crops provide insights into root nodulation and disease resistanc.</title>
        <authorList>
            <person name="Jiang F."/>
        </authorList>
    </citation>
    <scope>NUCLEOTIDE SEQUENCE [LARGE SCALE GENOMIC DNA]</scope>
    <source>
        <strain evidence="2">DUOXIRENSHENG_FW03</strain>
        <tissue evidence="2">Leaves</tissue>
    </source>
</reference>
<gene>
    <name evidence="2" type="ORF">VNO78_32562</name>
</gene>
<organism evidence="2 3">
    <name type="scientific">Psophocarpus tetragonolobus</name>
    <name type="common">Winged bean</name>
    <name type="synonym">Dolichos tetragonolobus</name>
    <dbReference type="NCBI Taxonomy" id="3891"/>
    <lineage>
        <taxon>Eukaryota</taxon>
        <taxon>Viridiplantae</taxon>
        <taxon>Streptophyta</taxon>
        <taxon>Embryophyta</taxon>
        <taxon>Tracheophyta</taxon>
        <taxon>Spermatophyta</taxon>
        <taxon>Magnoliopsida</taxon>
        <taxon>eudicotyledons</taxon>
        <taxon>Gunneridae</taxon>
        <taxon>Pentapetalae</taxon>
        <taxon>rosids</taxon>
        <taxon>fabids</taxon>
        <taxon>Fabales</taxon>
        <taxon>Fabaceae</taxon>
        <taxon>Papilionoideae</taxon>
        <taxon>50 kb inversion clade</taxon>
        <taxon>NPAAA clade</taxon>
        <taxon>indigoferoid/millettioid clade</taxon>
        <taxon>Phaseoleae</taxon>
        <taxon>Psophocarpus</taxon>
    </lineage>
</organism>
<accession>A0AAN9NVI6</accession>
<evidence type="ECO:0000313" key="2">
    <source>
        <dbReference type="EMBL" id="KAK7380130.1"/>
    </source>
</evidence>
<name>A0AAN9NVI6_PSOTE</name>
<keyword evidence="1" id="KW-0472">Membrane</keyword>
<evidence type="ECO:0000256" key="1">
    <source>
        <dbReference type="SAM" id="Phobius"/>
    </source>
</evidence>